<dbReference type="GeneID" id="5233648"/>
<dbReference type="PROSITE" id="PS50069">
    <property type="entry name" value="CULLIN_2"/>
    <property type="match status" value="1"/>
</dbReference>
<sequence length="784" mass="89090">MNDGILRISAAQIQSVIPLNVLDDLAQIQSDIDNDIQILLEWLQPVIPDVMLQSQHCQTSLGDLGEFGETPEILESLENLGNTRNSGVSGNTAIIRRQTRSLASTAAAPVTKVSTSTARTATATAKQYTKDGVLETKFISSNYKEPSHRVKQAIRSCLKLEEDQYKFMDIYLNTVDAELRSLQVPAFMAVDFNGFSHALKEGQNRSFADYIQFIKLLQRHYDNQLDNLMLPASVRSIFDDKYRIILQLYLLRQQDFLPLIKQFFVTSFFGKSTLSAKPTSSSMTLNMIDVITTLVSVGLCEKLNEIMVQICVEKVKTYTLQLCCNVWDRPLLDNLKSFIQDEIYPDFSIIVSYTTPKMTLTDAMNNHYLYELSNVAHTKLISQRITEIFQLVLAYPSSLHALIELHLVLNLKVQQIYEVNAHQVMLTNHASNFEALQSLERSKLVDTFINECQKNLLHAGVNTIDIIIAYTKTVKSFLMIDPRGVLLDKVIRPIREYLKTRPDIFTKLVHGLLDTSPQTNRLWELASQLYDTKSTKSKKRGAYKDFIDPKWTPDPIDALPDFKREKVGDIIESLLSIFESKDIFIQEFTTLFANQLIKLSSFDARKVGNKLALLKERFGNQSFPTLDVMIKDFETSEALNATLGTKQLQMGVLSHLYWSSILEGINPEYNQFKLPPDMDLMFKNFQAEHAIEKQGRTLKLVPSLGTVKLHIHMKSQTREFEVSPDKAAIISLFSEEKNELSIDHIASTLNMPLYMATEGLSFWAKEGVLINLTPTLYIVDEDDD</sequence>
<evidence type="ECO:0000313" key="4">
    <source>
        <dbReference type="Proteomes" id="UP000001996"/>
    </source>
</evidence>
<dbReference type="InterPro" id="IPR059120">
    <property type="entry name" value="Cullin-like_AB"/>
</dbReference>
<dbReference type="Proteomes" id="UP000001996">
    <property type="component" value="Unassembled WGS sequence"/>
</dbReference>
<dbReference type="Pfam" id="PF25773">
    <property type="entry name" value="TPR_ANAPC2"/>
    <property type="match status" value="1"/>
</dbReference>
<name>A5E067_LODEL</name>
<protein>
    <recommendedName>
        <fullName evidence="2">Cullin family profile domain-containing protein</fullName>
    </recommendedName>
</protein>
<dbReference type="InterPro" id="IPR036317">
    <property type="entry name" value="Cullin_homology_sf"/>
</dbReference>
<keyword evidence="4" id="KW-1185">Reference proteome</keyword>
<dbReference type="OMA" id="ERYYEFP"/>
<accession>A5E067</accession>
<dbReference type="InterPro" id="IPR057975">
    <property type="entry name" value="TPR_ANAPC2"/>
</dbReference>
<dbReference type="STRING" id="379508.A5E067"/>
<organism evidence="3 4">
    <name type="scientific">Lodderomyces elongisporus (strain ATCC 11503 / CBS 2605 / JCM 1781 / NBRC 1676 / NRRL YB-4239)</name>
    <name type="common">Yeast</name>
    <name type="synonym">Saccharomyces elongisporus</name>
    <dbReference type="NCBI Taxonomy" id="379508"/>
    <lineage>
        <taxon>Eukaryota</taxon>
        <taxon>Fungi</taxon>
        <taxon>Dikarya</taxon>
        <taxon>Ascomycota</taxon>
        <taxon>Saccharomycotina</taxon>
        <taxon>Pichiomycetes</taxon>
        <taxon>Debaryomycetaceae</taxon>
        <taxon>Candida/Lodderomyces clade</taxon>
        <taxon>Lodderomyces</taxon>
    </lineage>
</organism>
<dbReference type="eggNOG" id="KOG2165">
    <property type="taxonomic scope" value="Eukaryota"/>
</dbReference>
<dbReference type="Gene3D" id="1.20.1310.10">
    <property type="entry name" value="Cullin Repeats"/>
    <property type="match status" value="1"/>
</dbReference>
<dbReference type="Gene3D" id="3.30.230.130">
    <property type="entry name" value="Cullin, Chain C, Domain 2"/>
    <property type="match status" value="1"/>
</dbReference>
<dbReference type="Pfam" id="PF26557">
    <property type="entry name" value="Cullin_AB"/>
    <property type="match status" value="1"/>
</dbReference>
<dbReference type="InParanoid" id="A5E067"/>
<dbReference type="GO" id="GO:0007091">
    <property type="term" value="P:metaphase/anaphase transition of mitotic cell cycle"/>
    <property type="evidence" value="ECO:0007669"/>
    <property type="project" value="TreeGrafter"/>
</dbReference>
<dbReference type="InterPro" id="IPR016158">
    <property type="entry name" value="Cullin_homology"/>
</dbReference>
<comment type="similarity">
    <text evidence="1">Belongs to the cullin family.</text>
</comment>
<dbReference type="KEGG" id="lel:PVL30_003831"/>
<dbReference type="GO" id="GO:0070979">
    <property type="term" value="P:protein K11-linked ubiquitination"/>
    <property type="evidence" value="ECO:0007669"/>
    <property type="project" value="TreeGrafter"/>
</dbReference>
<dbReference type="HOGENOM" id="CLU_007149_4_0_1"/>
<dbReference type="VEuPathDB" id="FungiDB:LELG_03004"/>
<dbReference type="EMBL" id="CH981526">
    <property type="protein sequence ID" value="EDK44825.1"/>
    <property type="molecule type" value="Genomic_DNA"/>
</dbReference>
<dbReference type="OrthoDB" id="5581181at2759"/>
<gene>
    <name evidence="3" type="ORF">LELG_03004</name>
</gene>
<feature type="domain" description="Cullin family profile" evidence="2">
    <location>
        <begin position="521"/>
        <end position="764"/>
    </location>
</feature>
<dbReference type="AlphaFoldDB" id="A5E067"/>
<evidence type="ECO:0000256" key="1">
    <source>
        <dbReference type="PROSITE-ProRule" id="PRU00330"/>
    </source>
</evidence>
<dbReference type="PANTHER" id="PTHR45957:SF1">
    <property type="entry name" value="ANAPHASE-PROMOTING COMPLEX SUBUNIT 2"/>
    <property type="match status" value="1"/>
</dbReference>
<dbReference type="FunCoup" id="A5E067">
    <property type="interactions" value="606"/>
</dbReference>
<dbReference type="SUPFAM" id="SSF75632">
    <property type="entry name" value="Cullin homology domain"/>
    <property type="match status" value="1"/>
</dbReference>
<dbReference type="SMART" id="SM00182">
    <property type="entry name" value="CULLIN"/>
    <property type="match status" value="1"/>
</dbReference>
<dbReference type="GO" id="GO:0006511">
    <property type="term" value="P:ubiquitin-dependent protein catabolic process"/>
    <property type="evidence" value="ECO:0007669"/>
    <property type="project" value="InterPro"/>
</dbReference>
<dbReference type="GO" id="GO:0031625">
    <property type="term" value="F:ubiquitin protein ligase binding"/>
    <property type="evidence" value="ECO:0007669"/>
    <property type="project" value="InterPro"/>
</dbReference>
<dbReference type="GO" id="GO:0005680">
    <property type="term" value="C:anaphase-promoting complex"/>
    <property type="evidence" value="ECO:0007669"/>
    <property type="project" value="TreeGrafter"/>
</dbReference>
<proteinExistence type="inferred from homology"/>
<evidence type="ECO:0000259" key="2">
    <source>
        <dbReference type="PROSITE" id="PS50069"/>
    </source>
</evidence>
<dbReference type="PANTHER" id="PTHR45957">
    <property type="entry name" value="ANAPHASE-PROMOTING COMPLEX SUBUNIT 2"/>
    <property type="match status" value="1"/>
</dbReference>
<dbReference type="InterPro" id="IPR044554">
    <property type="entry name" value="ANAPC2"/>
</dbReference>
<reference evidence="3 4" key="1">
    <citation type="journal article" date="2009" name="Nature">
        <title>Evolution of pathogenicity and sexual reproduction in eight Candida genomes.</title>
        <authorList>
            <person name="Butler G."/>
            <person name="Rasmussen M.D."/>
            <person name="Lin M.F."/>
            <person name="Santos M.A."/>
            <person name="Sakthikumar S."/>
            <person name="Munro C.A."/>
            <person name="Rheinbay E."/>
            <person name="Grabherr M."/>
            <person name="Forche A."/>
            <person name="Reedy J.L."/>
            <person name="Agrafioti I."/>
            <person name="Arnaud M.B."/>
            <person name="Bates S."/>
            <person name="Brown A.J."/>
            <person name="Brunke S."/>
            <person name="Costanzo M.C."/>
            <person name="Fitzpatrick D.A."/>
            <person name="de Groot P.W."/>
            <person name="Harris D."/>
            <person name="Hoyer L.L."/>
            <person name="Hube B."/>
            <person name="Klis F.M."/>
            <person name="Kodira C."/>
            <person name="Lennard N."/>
            <person name="Logue M.E."/>
            <person name="Martin R."/>
            <person name="Neiman A.M."/>
            <person name="Nikolaou E."/>
            <person name="Quail M.A."/>
            <person name="Quinn J."/>
            <person name="Santos M.C."/>
            <person name="Schmitzberger F.F."/>
            <person name="Sherlock G."/>
            <person name="Shah P."/>
            <person name="Silverstein K.A."/>
            <person name="Skrzypek M.S."/>
            <person name="Soll D."/>
            <person name="Staggs R."/>
            <person name="Stansfield I."/>
            <person name="Stumpf M.P."/>
            <person name="Sudbery P.E."/>
            <person name="Srikantha T."/>
            <person name="Zeng Q."/>
            <person name="Berman J."/>
            <person name="Berriman M."/>
            <person name="Heitman J."/>
            <person name="Gow N.A."/>
            <person name="Lorenz M.C."/>
            <person name="Birren B.W."/>
            <person name="Kellis M."/>
            <person name="Cuomo C.A."/>
        </authorList>
    </citation>
    <scope>NUCLEOTIDE SEQUENCE [LARGE SCALE GENOMIC DNA]</scope>
    <source>
        <strain evidence="4">ATCC 11503 / BCRC 21390 / CBS 2605 / JCM 1781 / NBRC 1676 / NRRL YB-4239</strain>
    </source>
</reference>
<evidence type="ECO:0000313" key="3">
    <source>
        <dbReference type="EMBL" id="EDK44825.1"/>
    </source>
</evidence>